<comment type="cofactor">
    <cofactor evidence="2">
        <name>thiamine diphosphate</name>
        <dbReference type="ChEBI" id="CHEBI:58937"/>
    </cofactor>
</comment>
<dbReference type="UniPathway" id="UPA00064">
    <property type="reaction ID" value="UER00091"/>
</dbReference>
<keyword evidence="9" id="KW-0460">Magnesium</keyword>
<evidence type="ECO:0000256" key="10">
    <source>
        <dbReference type="ARBA" id="ARBA00022977"/>
    </source>
</evidence>
<organism evidence="14 15">
    <name type="scientific">Emiliania huxleyi (strain CCMP1516)</name>
    <dbReference type="NCBI Taxonomy" id="280463"/>
    <lineage>
        <taxon>Eukaryota</taxon>
        <taxon>Haptista</taxon>
        <taxon>Haptophyta</taxon>
        <taxon>Prymnesiophyceae</taxon>
        <taxon>Isochrysidales</taxon>
        <taxon>Noelaerhabdaceae</taxon>
        <taxon>Emiliania</taxon>
    </lineage>
</organism>
<evidence type="ECO:0000256" key="12">
    <source>
        <dbReference type="ARBA" id="ARBA00023229"/>
    </source>
</evidence>
<evidence type="ECO:0000256" key="7">
    <source>
        <dbReference type="ARBA" id="ARBA00022679"/>
    </source>
</evidence>
<evidence type="ECO:0000256" key="11">
    <source>
        <dbReference type="ARBA" id="ARBA00023052"/>
    </source>
</evidence>
<dbReference type="PANTHER" id="PTHR43322">
    <property type="entry name" value="1-D-DEOXYXYLULOSE 5-PHOSPHATE SYNTHASE-RELATED"/>
    <property type="match status" value="1"/>
</dbReference>
<dbReference type="NCBIfam" id="TIGR00204">
    <property type="entry name" value="dxs"/>
    <property type="match status" value="1"/>
</dbReference>
<keyword evidence="11" id="KW-0786">Thiamine pyrophosphate</keyword>
<dbReference type="SUPFAM" id="SSF52518">
    <property type="entry name" value="Thiamin diphosphate-binding fold (THDP-binding)"/>
    <property type="match status" value="2"/>
</dbReference>
<dbReference type="KEGG" id="ehx:EMIHUDRAFT_440786"/>
<dbReference type="GO" id="GO:0019682">
    <property type="term" value="P:glyceraldehyde-3-phosphate metabolic process"/>
    <property type="evidence" value="ECO:0007669"/>
    <property type="project" value="UniProtKB-ARBA"/>
</dbReference>
<dbReference type="EC" id="2.2.1.7" evidence="6"/>
<comment type="similarity">
    <text evidence="4">Belongs to the transketolase family. DXPS subfamily.</text>
</comment>
<evidence type="ECO:0000256" key="5">
    <source>
        <dbReference type="ARBA" id="ARBA00011738"/>
    </source>
</evidence>
<dbReference type="RefSeq" id="XP_005788358.1">
    <property type="nucleotide sequence ID" value="XM_005788301.1"/>
</dbReference>
<dbReference type="InterPro" id="IPR033248">
    <property type="entry name" value="Transketolase_C"/>
</dbReference>
<name>A0A0D3KJJ4_EMIH1</name>
<keyword evidence="10" id="KW-0784">Thiamine biosynthesis</keyword>
<dbReference type="InterPro" id="IPR005475">
    <property type="entry name" value="Transketolase-like_Pyr-bd"/>
</dbReference>
<dbReference type="GeneID" id="17281200"/>
<dbReference type="InterPro" id="IPR029061">
    <property type="entry name" value="THDP-binding"/>
</dbReference>
<evidence type="ECO:0000256" key="3">
    <source>
        <dbReference type="ARBA" id="ARBA00004980"/>
    </source>
</evidence>
<dbReference type="CDD" id="cd07033">
    <property type="entry name" value="TPP_PYR_DXS_TK_like"/>
    <property type="match status" value="1"/>
</dbReference>
<evidence type="ECO:0000256" key="6">
    <source>
        <dbReference type="ARBA" id="ARBA00013150"/>
    </source>
</evidence>
<dbReference type="InterPro" id="IPR009014">
    <property type="entry name" value="Transketo_C/PFOR_II"/>
</dbReference>
<dbReference type="Gene3D" id="3.40.50.970">
    <property type="match status" value="2"/>
</dbReference>
<dbReference type="InterPro" id="IPR005477">
    <property type="entry name" value="Dxylulose-5-P_synthase"/>
</dbReference>
<dbReference type="EnsemblProtists" id="EOD35929">
    <property type="protein sequence ID" value="EOD35929"/>
    <property type="gene ID" value="EMIHUDRAFT_440786"/>
</dbReference>
<dbReference type="InterPro" id="IPR020826">
    <property type="entry name" value="Transketolase_BS"/>
</dbReference>
<dbReference type="FunFam" id="3.40.50.970:FF:000005">
    <property type="entry name" value="1-deoxy-D-xylulose-5-phosphate synthase"/>
    <property type="match status" value="1"/>
</dbReference>
<dbReference type="STRING" id="2903.R1FR78"/>
<dbReference type="AlphaFoldDB" id="A0A0D3KJJ4"/>
<reference evidence="14" key="2">
    <citation type="submission" date="2024-10" db="UniProtKB">
        <authorList>
            <consortium name="EnsemblProtists"/>
        </authorList>
    </citation>
    <scope>IDENTIFICATION</scope>
</reference>
<dbReference type="NCBIfam" id="NF003933">
    <property type="entry name" value="PRK05444.2-2"/>
    <property type="match status" value="1"/>
</dbReference>
<dbReference type="OMA" id="QVGYHAQ"/>
<dbReference type="HOGENOM" id="CLU_009227_1_4_1"/>
<evidence type="ECO:0000313" key="15">
    <source>
        <dbReference type="Proteomes" id="UP000013827"/>
    </source>
</evidence>
<dbReference type="Pfam" id="PF13292">
    <property type="entry name" value="DXP_synthase_N"/>
    <property type="match status" value="1"/>
</dbReference>
<proteinExistence type="inferred from homology"/>
<protein>
    <recommendedName>
        <fullName evidence="6">1-deoxy-D-xylulose-5-phosphate synthase</fullName>
        <ecNumber evidence="6">2.2.1.7</ecNumber>
    </recommendedName>
</protein>
<comment type="pathway">
    <text evidence="3">Metabolic intermediate biosynthesis; 1-deoxy-D-xylulose 5-phosphate biosynthesis; 1-deoxy-D-xylulose 5-phosphate from D-glyceraldehyde 3-phosphate and pyruvate: step 1/1.</text>
</comment>
<reference evidence="15" key="1">
    <citation type="journal article" date="2013" name="Nature">
        <title>Pan genome of the phytoplankton Emiliania underpins its global distribution.</title>
        <authorList>
            <person name="Read B.A."/>
            <person name="Kegel J."/>
            <person name="Klute M.J."/>
            <person name="Kuo A."/>
            <person name="Lefebvre S.C."/>
            <person name="Maumus F."/>
            <person name="Mayer C."/>
            <person name="Miller J."/>
            <person name="Monier A."/>
            <person name="Salamov A."/>
            <person name="Young J."/>
            <person name="Aguilar M."/>
            <person name="Claverie J.M."/>
            <person name="Frickenhaus S."/>
            <person name="Gonzalez K."/>
            <person name="Herman E.K."/>
            <person name="Lin Y.C."/>
            <person name="Napier J."/>
            <person name="Ogata H."/>
            <person name="Sarno A.F."/>
            <person name="Shmutz J."/>
            <person name="Schroeder D."/>
            <person name="de Vargas C."/>
            <person name="Verret F."/>
            <person name="von Dassow P."/>
            <person name="Valentin K."/>
            <person name="Van de Peer Y."/>
            <person name="Wheeler G."/>
            <person name="Dacks J.B."/>
            <person name="Delwiche C.F."/>
            <person name="Dyhrman S.T."/>
            <person name="Glockner G."/>
            <person name="John U."/>
            <person name="Richards T."/>
            <person name="Worden A.Z."/>
            <person name="Zhang X."/>
            <person name="Grigoriev I.V."/>
            <person name="Allen A.E."/>
            <person name="Bidle K."/>
            <person name="Borodovsky M."/>
            <person name="Bowler C."/>
            <person name="Brownlee C."/>
            <person name="Cock J.M."/>
            <person name="Elias M."/>
            <person name="Gladyshev V.N."/>
            <person name="Groth M."/>
            <person name="Guda C."/>
            <person name="Hadaegh A."/>
            <person name="Iglesias-Rodriguez M.D."/>
            <person name="Jenkins J."/>
            <person name="Jones B.M."/>
            <person name="Lawson T."/>
            <person name="Leese F."/>
            <person name="Lindquist E."/>
            <person name="Lobanov A."/>
            <person name="Lomsadze A."/>
            <person name="Malik S.B."/>
            <person name="Marsh M.E."/>
            <person name="Mackinder L."/>
            <person name="Mock T."/>
            <person name="Mueller-Roeber B."/>
            <person name="Pagarete A."/>
            <person name="Parker M."/>
            <person name="Probert I."/>
            <person name="Quesneville H."/>
            <person name="Raines C."/>
            <person name="Rensing S.A."/>
            <person name="Riano-Pachon D.M."/>
            <person name="Richier S."/>
            <person name="Rokitta S."/>
            <person name="Shiraiwa Y."/>
            <person name="Soanes D.M."/>
            <person name="van der Giezen M."/>
            <person name="Wahlund T.M."/>
            <person name="Williams B."/>
            <person name="Wilson W."/>
            <person name="Wolfe G."/>
            <person name="Wurch L.L."/>
        </authorList>
    </citation>
    <scope>NUCLEOTIDE SEQUENCE</scope>
</reference>
<dbReference type="SUPFAM" id="SSF52922">
    <property type="entry name" value="TK C-terminal domain-like"/>
    <property type="match status" value="1"/>
</dbReference>
<dbReference type="Pfam" id="PF02779">
    <property type="entry name" value="Transket_pyr"/>
    <property type="match status" value="1"/>
</dbReference>
<dbReference type="PROSITE" id="PS00802">
    <property type="entry name" value="TRANSKETOLASE_2"/>
    <property type="match status" value="1"/>
</dbReference>
<evidence type="ECO:0000313" key="14">
    <source>
        <dbReference type="EnsemblProtists" id="EOD35929"/>
    </source>
</evidence>
<keyword evidence="8" id="KW-0479">Metal-binding</keyword>
<dbReference type="PROSITE" id="PS00801">
    <property type="entry name" value="TRANSKETOLASE_1"/>
    <property type="match status" value="1"/>
</dbReference>
<dbReference type="GO" id="GO:0009228">
    <property type="term" value="P:thiamine biosynthetic process"/>
    <property type="evidence" value="ECO:0007669"/>
    <property type="project" value="UniProtKB-KW"/>
</dbReference>
<dbReference type="GO" id="GO:0046872">
    <property type="term" value="F:metal ion binding"/>
    <property type="evidence" value="ECO:0007669"/>
    <property type="project" value="UniProtKB-KW"/>
</dbReference>
<feature type="domain" description="Transketolase-like pyrimidine-binding" evidence="13">
    <location>
        <begin position="373"/>
        <end position="538"/>
    </location>
</feature>
<dbReference type="SMART" id="SM00861">
    <property type="entry name" value="Transket_pyr"/>
    <property type="match status" value="1"/>
</dbReference>
<dbReference type="PANTHER" id="PTHR43322:SF5">
    <property type="entry name" value="1-DEOXY-D-XYLULOSE-5-PHOSPHATE SYNTHASE, CHLOROPLASTIC"/>
    <property type="match status" value="1"/>
</dbReference>
<evidence type="ECO:0000256" key="1">
    <source>
        <dbReference type="ARBA" id="ARBA00001946"/>
    </source>
</evidence>
<keyword evidence="7" id="KW-0808">Transferase</keyword>
<keyword evidence="12" id="KW-0414">Isoprene biosynthesis</keyword>
<evidence type="ECO:0000256" key="8">
    <source>
        <dbReference type="ARBA" id="ARBA00022723"/>
    </source>
</evidence>
<evidence type="ECO:0000259" key="13">
    <source>
        <dbReference type="SMART" id="SM00861"/>
    </source>
</evidence>
<keyword evidence="15" id="KW-1185">Reference proteome</keyword>
<evidence type="ECO:0000256" key="4">
    <source>
        <dbReference type="ARBA" id="ARBA00011081"/>
    </source>
</evidence>
<dbReference type="Gene3D" id="3.40.50.920">
    <property type="match status" value="1"/>
</dbReference>
<accession>A0A0D3KJJ4</accession>
<dbReference type="GO" id="GO:0016114">
    <property type="term" value="P:terpenoid biosynthetic process"/>
    <property type="evidence" value="ECO:0007669"/>
    <property type="project" value="InterPro"/>
</dbReference>
<sequence>MSLLLGLYSAPSLGLGSARTACATSRAHACMQQQQQPGPPYAGPRSTPLLDTVSTPNDLKGFSLAELKQLSHELRWETINAVSKTGGHLGSSLGVVELTVALHYVFNTPADPVIWDVSHQVYPHKILTGRRERMPTLRQAGGLSGFAKRSESEYDAFGAGHSTTSISAALGMAVAHELRGLDQERTSVAVIGDGAITGGMAYEAMNNAAYLNSRIVVIYNDNGQVSLPTGTPSAGGTVPAGSLSAYTSRLIASKPFQDFRDIAKSINRLFPSEIQQANAKIDEYARGMVSGGTLFEELGFYYIGPVDGHDLDNLVPILENIRDRGGKQPVLLHIKTDKGKGYPPAEAASDKYHGVPKFEVATGKKLTAPAKTPSYTSVFADSLIDLAAADRSVVAITAAMPGGTGVDKFGKRFPKRTFDVGIAEQHAVTFAAGLAVEGIKPFCAIYSTFLQRAYDQLIHDVAIQKLPVRFILDRAGLVGNDGPTHHGSFDLAYIGCIPGIALCAPSDEVELRNMMRTIYEVDDKPTALRYPRGSALGLDVLNDLFEYGLDEYPARGKALPLGKGRVVRGAREDVSSRVAILSLGTRLAESVLAARAIEGAHADVGVTVADARWMKPLDTALVARLAEEHDVLITVEEGSIGGFGDHVLHYLSLGGFLDEGTLKARPMVLPDKYIEAGSMGEQYEEAGLSQRFIEATALRLLGKPVSMGSSSLADEEPTIA</sequence>
<dbReference type="InterPro" id="IPR049557">
    <property type="entry name" value="Transketolase_CS"/>
</dbReference>
<dbReference type="Pfam" id="PF02780">
    <property type="entry name" value="Transketolase_C"/>
    <property type="match status" value="1"/>
</dbReference>
<dbReference type="eggNOG" id="KOG0523">
    <property type="taxonomic scope" value="Eukaryota"/>
</dbReference>
<comment type="cofactor">
    <cofactor evidence="1">
        <name>Mg(2+)</name>
        <dbReference type="ChEBI" id="CHEBI:18420"/>
    </cofactor>
</comment>
<dbReference type="Proteomes" id="UP000013827">
    <property type="component" value="Unassembled WGS sequence"/>
</dbReference>
<dbReference type="HAMAP" id="MF_00315">
    <property type="entry name" value="DXP_synth"/>
    <property type="match status" value="1"/>
</dbReference>
<dbReference type="PaxDb" id="2903-EOD35929"/>
<dbReference type="CDD" id="cd02007">
    <property type="entry name" value="TPP_DXS"/>
    <property type="match status" value="1"/>
</dbReference>
<evidence type="ECO:0000256" key="2">
    <source>
        <dbReference type="ARBA" id="ARBA00001964"/>
    </source>
</evidence>
<comment type="subunit">
    <text evidence="5">Homodimer.</text>
</comment>
<evidence type="ECO:0000256" key="9">
    <source>
        <dbReference type="ARBA" id="ARBA00022842"/>
    </source>
</evidence>
<dbReference type="GO" id="GO:0008661">
    <property type="term" value="F:1-deoxy-D-xylulose-5-phosphate synthase activity"/>
    <property type="evidence" value="ECO:0007669"/>
    <property type="project" value="UniProtKB-EC"/>
</dbReference>